<dbReference type="InterPro" id="IPR050213">
    <property type="entry name" value="GST_superfamily"/>
</dbReference>
<accession>A0AA36NH11</accession>
<proteinExistence type="predicted"/>
<dbReference type="PROSITE" id="PS50405">
    <property type="entry name" value="GST_CTER"/>
    <property type="match status" value="1"/>
</dbReference>
<comment type="caution">
    <text evidence="2">The sequence shown here is derived from an EMBL/GenBank/DDBJ whole genome shotgun (WGS) entry which is preliminary data.</text>
</comment>
<dbReference type="Proteomes" id="UP001178507">
    <property type="component" value="Unassembled WGS sequence"/>
</dbReference>
<reference evidence="2" key="1">
    <citation type="submission" date="2023-08" db="EMBL/GenBank/DDBJ databases">
        <authorList>
            <person name="Chen Y."/>
            <person name="Shah S."/>
            <person name="Dougan E. K."/>
            <person name="Thang M."/>
            <person name="Chan C."/>
        </authorList>
    </citation>
    <scope>NUCLEOTIDE SEQUENCE</scope>
</reference>
<dbReference type="PANTHER" id="PTHR11571:SF263">
    <property type="entry name" value="GLUTATHIONE S-TRANSFERASE"/>
    <property type="match status" value="1"/>
</dbReference>
<keyword evidence="3" id="KW-1185">Reference proteome</keyword>
<dbReference type="EMBL" id="CAUJNA010003622">
    <property type="protein sequence ID" value="CAJ1406294.1"/>
    <property type="molecule type" value="Genomic_DNA"/>
</dbReference>
<dbReference type="AlphaFoldDB" id="A0AA36NH11"/>
<dbReference type="SUPFAM" id="SSF47616">
    <property type="entry name" value="GST C-terminal domain-like"/>
    <property type="match status" value="1"/>
</dbReference>
<dbReference type="InterPro" id="IPR004046">
    <property type="entry name" value="GST_C"/>
</dbReference>
<dbReference type="Gene3D" id="1.20.1050.10">
    <property type="match status" value="1"/>
</dbReference>
<evidence type="ECO:0000313" key="3">
    <source>
        <dbReference type="Proteomes" id="UP001178507"/>
    </source>
</evidence>
<protein>
    <recommendedName>
        <fullName evidence="1">GST C-terminal domain-containing protein</fullName>
    </recommendedName>
</protein>
<gene>
    <name evidence="2" type="ORF">EVOR1521_LOCUS28292</name>
</gene>
<dbReference type="PANTHER" id="PTHR11571">
    <property type="entry name" value="GLUTATHIONE S-TRANSFERASE"/>
    <property type="match status" value="1"/>
</dbReference>
<dbReference type="Gene3D" id="3.40.30.10">
    <property type="entry name" value="Glutaredoxin"/>
    <property type="match status" value="1"/>
</dbReference>
<dbReference type="Pfam" id="PF14497">
    <property type="entry name" value="GST_C_3"/>
    <property type="match status" value="1"/>
</dbReference>
<dbReference type="SUPFAM" id="SSF52833">
    <property type="entry name" value="Thioredoxin-like"/>
    <property type="match status" value="1"/>
</dbReference>
<dbReference type="GO" id="GO:0004364">
    <property type="term" value="F:glutathione transferase activity"/>
    <property type="evidence" value="ECO:0007669"/>
    <property type="project" value="TreeGrafter"/>
</dbReference>
<organism evidence="2 3">
    <name type="scientific">Effrenium voratum</name>
    <dbReference type="NCBI Taxonomy" id="2562239"/>
    <lineage>
        <taxon>Eukaryota</taxon>
        <taxon>Sar</taxon>
        <taxon>Alveolata</taxon>
        <taxon>Dinophyceae</taxon>
        <taxon>Suessiales</taxon>
        <taxon>Symbiodiniaceae</taxon>
        <taxon>Effrenium</taxon>
    </lineage>
</organism>
<dbReference type="GO" id="GO:0006749">
    <property type="term" value="P:glutathione metabolic process"/>
    <property type="evidence" value="ECO:0007669"/>
    <property type="project" value="TreeGrafter"/>
</dbReference>
<dbReference type="InterPro" id="IPR036282">
    <property type="entry name" value="Glutathione-S-Trfase_C_sf"/>
</dbReference>
<sequence>MEWTLVYHDGPFKGRVEPLKLLLEDAGAEYAVSHENLYGPEGLMDAFRGSAEAAVKDTAPFPVMFPPVLWHRPPGKEEVFVNQTAACLTYLATALGYQPASAAEQARVDQITQNCVDYIGEGRGSFHPVNNKESYSSQKEQADKASLEWSKSRMHIWLQHLEKVVKRSGLERPVAGGASVSCADFMLFHALDATEAQFNTEFYGKAWDAASVPGLKAYKAWMASRPKLQAYLASDRRKPWAGDSMM</sequence>
<evidence type="ECO:0000313" key="2">
    <source>
        <dbReference type="EMBL" id="CAJ1406294.1"/>
    </source>
</evidence>
<dbReference type="InterPro" id="IPR010987">
    <property type="entry name" value="Glutathione-S-Trfase_C-like"/>
</dbReference>
<feature type="domain" description="GST C-terminal" evidence="1">
    <location>
        <begin position="101"/>
        <end position="240"/>
    </location>
</feature>
<name>A0AA36NH11_9DINO</name>
<dbReference type="InterPro" id="IPR036249">
    <property type="entry name" value="Thioredoxin-like_sf"/>
</dbReference>
<evidence type="ECO:0000259" key="1">
    <source>
        <dbReference type="PROSITE" id="PS50405"/>
    </source>
</evidence>